<dbReference type="GO" id="GO:0016874">
    <property type="term" value="F:ligase activity"/>
    <property type="evidence" value="ECO:0007669"/>
    <property type="project" value="UniProtKB-KW"/>
</dbReference>
<evidence type="ECO:0000313" key="2">
    <source>
        <dbReference type="Proteomes" id="UP000515480"/>
    </source>
</evidence>
<dbReference type="RefSeq" id="WP_185979883.1">
    <property type="nucleotide sequence ID" value="NZ_CP060204.1"/>
</dbReference>
<accession>A0A7G7VI16</accession>
<evidence type="ECO:0000313" key="1">
    <source>
        <dbReference type="EMBL" id="QNH53759.1"/>
    </source>
</evidence>
<organism evidence="1 2">
    <name type="scientific">Selenomonas timonae</name>
    <dbReference type="NCBI Taxonomy" id="2754044"/>
    <lineage>
        <taxon>Bacteria</taxon>
        <taxon>Bacillati</taxon>
        <taxon>Bacillota</taxon>
        <taxon>Negativicutes</taxon>
        <taxon>Selenomonadales</taxon>
        <taxon>Selenomonadaceae</taxon>
        <taxon>Selenomonas</taxon>
    </lineage>
</organism>
<sequence length="96" mass="10363">MREENEAIAELIGALHRLVNVLEEFVQSSEGEEPLPTEKTEAPTLEEVRAVLAKLSVEGHSAAVKALIAKFGADKLSDIAPEQYAALLKEAEHIGT</sequence>
<dbReference type="Proteomes" id="UP000515480">
    <property type="component" value="Chromosome"/>
</dbReference>
<keyword evidence="2" id="KW-1185">Reference proteome</keyword>
<dbReference type="EMBL" id="CP060204">
    <property type="protein sequence ID" value="QNH53759.1"/>
    <property type="molecule type" value="Genomic_DNA"/>
</dbReference>
<protein>
    <submittedName>
        <fullName evidence="1">NAD-dependent DNA ligase</fullName>
    </submittedName>
</protein>
<name>A0A7G7VI16_9FIRM</name>
<keyword evidence="1" id="KW-0436">Ligase</keyword>
<dbReference type="AlphaFoldDB" id="A0A7G7VI16"/>
<reference evidence="1 2" key="1">
    <citation type="submission" date="2020-07" db="EMBL/GenBank/DDBJ databases">
        <title>Complete genome and description of Selenomonas timonensis sp. nov., a new bacterium isolated from a gingivitis subject.</title>
        <authorList>
            <person name="Antezack A."/>
        </authorList>
    </citation>
    <scope>NUCLEOTIDE SEQUENCE [LARGE SCALE GENOMIC DNA]</scope>
    <source>
        <strain evidence="1 2">Marseille-Q3039</strain>
    </source>
</reference>
<dbReference type="KEGG" id="stim:H1B31_07685"/>
<proteinExistence type="predicted"/>
<gene>
    <name evidence="1" type="ORF">H1B31_07685</name>
</gene>